<evidence type="ECO:0000256" key="2">
    <source>
        <dbReference type="ARBA" id="ARBA00023015"/>
    </source>
</evidence>
<feature type="compositionally biased region" description="Polar residues" evidence="6">
    <location>
        <begin position="116"/>
        <end position="125"/>
    </location>
</feature>
<feature type="region of interest" description="Disordered" evidence="6">
    <location>
        <begin position="261"/>
        <end position="280"/>
    </location>
</feature>
<evidence type="ECO:0000256" key="4">
    <source>
        <dbReference type="ARBA" id="ARBA00023163"/>
    </source>
</evidence>
<dbReference type="GO" id="GO:0043565">
    <property type="term" value="F:sequence-specific DNA binding"/>
    <property type="evidence" value="ECO:0007669"/>
    <property type="project" value="TreeGrafter"/>
</dbReference>
<keyword evidence="4" id="KW-0804">Transcription</keyword>
<reference evidence="8 9" key="1">
    <citation type="journal article" date="2015" name="Genome Biol. Evol.">
        <title>Phylogenomic analyses indicate that early fungi evolved digesting cell walls of algal ancestors of land plants.</title>
        <authorList>
            <person name="Chang Y."/>
            <person name="Wang S."/>
            <person name="Sekimoto S."/>
            <person name="Aerts A.L."/>
            <person name="Choi C."/>
            <person name="Clum A."/>
            <person name="LaButti K.M."/>
            <person name="Lindquist E.A."/>
            <person name="Yee Ngan C."/>
            <person name="Ohm R.A."/>
            <person name="Salamov A.A."/>
            <person name="Grigoriev I.V."/>
            <person name="Spatafora J.W."/>
            <person name="Berbee M.L."/>
        </authorList>
    </citation>
    <scope>NUCLEOTIDE SEQUENCE [LARGE SCALE GENOMIC DNA]</scope>
    <source>
        <strain evidence="8 9">JEL478</strain>
    </source>
</reference>
<dbReference type="GO" id="GO:0045944">
    <property type="term" value="P:positive regulation of transcription by RNA polymerase II"/>
    <property type="evidence" value="ECO:0007669"/>
    <property type="project" value="TreeGrafter"/>
</dbReference>
<feature type="region of interest" description="Disordered" evidence="6">
    <location>
        <begin position="1"/>
        <end position="33"/>
    </location>
</feature>
<feature type="region of interest" description="Disordered" evidence="6">
    <location>
        <begin position="105"/>
        <end position="136"/>
    </location>
</feature>
<dbReference type="Pfam" id="PF00172">
    <property type="entry name" value="Zn_clus"/>
    <property type="match status" value="1"/>
</dbReference>
<evidence type="ECO:0000256" key="5">
    <source>
        <dbReference type="ARBA" id="ARBA00023242"/>
    </source>
</evidence>
<evidence type="ECO:0000256" key="1">
    <source>
        <dbReference type="ARBA" id="ARBA00004123"/>
    </source>
</evidence>
<dbReference type="Gene3D" id="4.10.240.10">
    <property type="entry name" value="Zn(2)-C6 fungal-type DNA-binding domain"/>
    <property type="match status" value="1"/>
</dbReference>
<dbReference type="Proteomes" id="UP000070544">
    <property type="component" value="Unassembled WGS sequence"/>
</dbReference>
<gene>
    <name evidence="8" type="ORF">M427DRAFT_46842</name>
</gene>
<dbReference type="PROSITE" id="PS50048">
    <property type="entry name" value="ZN2_CY6_FUNGAL_2"/>
    <property type="match status" value="1"/>
</dbReference>
<dbReference type="GO" id="GO:0005634">
    <property type="term" value="C:nucleus"/>
    <property type="evidence" value="ECO:0007669"/>
    <property type="project" value="UniProtKB-SubCell"/>
</dbReference>
<comment type="subcellular location">
    <subcellularLocation>
        <location evidence="1">Nucleus</location>
    </subcellularLocation>
</comment>
<keyword evidence="5" id="KW-0539">Nucleus</keyword>
<dbReference type="CDD" id="cd00067">
    <property type="entry name" value="GAL4"/>
    <property type="match status" value="1"/>
</dbReference>
<dbReference type="SUPFAM" id="SSF57701">
    <property type="entry name" value="Zn2/Cys6 DNA-binding domain"/>
    <property type="match status" value="1"/>
</dbReference>
<dbReference type="GO" id="GO:0000981">
    <property type="term" value="F:DNA-binding transcription factor activity, RNA polymerase II-specific"/>
    <property type="evidence" value="ECO:0007669"/>
    <property type="project" value="InterPro"/>
</dbReference>
<dbReference type="InterPro" id="IPR001138">
    <property type="entry name" value="Zn2Cys6_DnaBD"/>
</dbReference>
<dbReference type="EMBL" id="KQ965796">
    <property type="protein sequence ID" value="KXS11832.1"/>
    <property type="molecule type" value="Genomic_DNA"/>
</dbReference>
<keyword evidence="9" id="KW-1185">Reference proteome</keyword>
<dbReference type="InterPro" id="IPR051711">
    <property type="entry name" value="Stress_Response_Reg"/>
</dbReference>
<sequence>MPEEDTSASGSKDAGKPGGPLLPPPRRRTRTEKACDQCHRRKKGCDNKTPRCSHCTLTGLSCTYKRTPKQRPFSWDERAATDPTFLRYGSPAGLAGLAGLYGTQAGQGHAQGEQQLVSSTQSTSAPRPYGSGSGSGDATWVPVGPNRWMNSAGELSYGGGGDGGRGGEQVQVKGYNAGSEPNSTQSAPRSYGTLTASPVVAEPSQWMGSGGLSHGGGGGAGSGDQMMQVYLHADQNVSGTWASQMQQGQYYHIYNSPHELTQTPSMPTSSVTTSPGHTASLSTTLPPEALQYQYPISAASLATSFPPQPSVPAPMFHLAQHYTIPAGVPVQAGTHGLPAFAQGPPVPVPRPHAGTGYGEHVQMQTQVHTPTRSISMPYGLGQYYTGWEENGQGQGVGAARTFGA</sequence>
<protein>
    <recommendedName>
        <fullName evidence="7">Zn(2)-C6 fungal-type domain-containing protein</fullName>
    </recommendedName>
</protein>
<evidence type="ECO:0000256" key="3">
    <source>
        <dbReference type="ARBA" id="ARBA00023125"/>
    </source>
</evidence>
<proteinExistence type="predicted"/>
<evidence type="ECO:0000313" key="8">
    <source>
        <dbReference type="EMBL" id="KXS11832.1"/>
    </source>
</evidence>
<keyword evidence="2" id="KW-0805">Transcription regulation</keyword>
<feature type="compositionally biased region" description="Low complexity" evidence="6">
    <location>
        <begin position="263"/>
        <end position="275"/>
    </location>
</feature>
<dbReference type="AlphaFoldDB" id="A0A139A4U2"/>
<dbReference type="InterPro" id="IPR036864">
    <property type="entry name" value="Zn2-C6_fun-type_DNA-bd_sf"/>
</dbReference>
<feature type="compositionally biased region" description="Low complexity" evidence="6">
    <location>
        <begin position="105"/>
        <end position="115"/>
    </location>
</feature>
<dbReference type="PANTHER" id="PTHR47540:SF2">
    <property type="entry name" value="ZN(II)2CYS6 TRANSCRIPTION FACTOR (EUROFUNG)"/>
    <property type="match status" value="1"/>
</dbReference>
<evidence type="ECO:0000256" key="6">
    <source>
        <dbReference type="SAM" id="MobiDB-lite"/>
    </source>
</evidence>
<name>A0A139A4U2_GONPJ</name>
<organism evidence="8 9">
    <name type="scientific">Gonapodya prolifera (strain JEL478)</name>
    <name type="common">Monoblepharis prolifera</name>
    <dbReference type="NCBI Taxonomy" id="1344416"/>
    <lineage>
        <taxon>Eukaryota</taxon>
        <taxon>Fungi</taxon>
        <taxon>Fungi incertae sedis</taxon>
        <taxon>Chytridiomycota</taxon>
        <taxon>Chytridiomycota incertae sedis</taxon>
        <taxon>Monoblepharidomycetes</taxon>
        <taxon>Monoblepharidales</taxon>
        <taxon>Gonapodyaceae</taxon>
        <taxon>Gonapodya</taxon>
    </lineage>
</organism>
<feature type="domain" description="Zn(2)-C6 fungal-type" evidence="7">
    <location>
        <begin position="34"/>
        <end position="64"/>
    </location>
</feature>
<evidence type="ECO:0000313" key="9">
    <source>
        <dbReference type="Proteomes" id="UP000070544"/>
    </source>
</evidence>
<accession>A0A139A4U2</accession>
<evidence type="ECO:0000259" key="7">
    <source>
        <dbReference type="PROSITE" id="PS50048"/>
    </source>
</evidence>
<dbReference type="PROSITE" id="PS00463">
    <property type="entry name" value="ZN2_CY6_FUNGAL_1"/>
    <property type="match status" value="1"/>
</dbReference>
<dbReference type="PANTHER" id="PTHR47540">
    <property type="entry name" value="THIAMINE REPRESSIBLE GENES REGULATORY PROTEIN THI5"/>
    <property type="match status" value="1"/>
</dbReference>
<keyword evidence="3" id="KW-0238">DNA-binding</keyword>
<dbReference type="SMART" id="SM00066">
    <property type="entry name" value="GAL4"/>
    <property type="match status" value="1"/>
</dbReference>
<dbReference type="OrthoDB" id="2123952at2759"/>
<dbReference type="GO" id="GO:0008270">
    <property type="term" value="F:zinc ion binding"/>
    <property type="evidence" value="ECO:0007669"/>
    <property type="project" value="InterPro"/>
</dbReference>